<feature type="compositionally biased region" description="Basic residues" evidence="4">
    <location>
        <begin position="263"/>
        <end position="279"/>
    </location>
</feature>
<dbReference type="PANTHER" id="PTHR15314:SF1">
    <property type="entry name" value="RIBONUCLEASE P PROTEIN SUBUNIT P20"/>
    <property type="match status" value="1"/>
</dbReference>
<accession>A0AAJ8MVS6</accession>
<proteinExistence type="predicted"/>
<dbReference type="GO" id="GO:0003676">
    <property type="term" value="F:nucleic acid binding"/>
    <property type="evidence" value="ECO:0007669"/>
    <property type="project" value="InterPro"/>
</dbReference>
<evidence type="ECO:0000256" key="2">
    <source>
        <dbReference type="ARBA" id="ARBA00022694"/>
    </source>
</evidence>
<reference evidence="5" key="1">
    <citation type="submission" date="2017-08" db="EMBL/GenBank/DDBJ databases">
        <authorList>
            <person name="Cuomo C."/>
            <person name="Billmyre B."/>
            <person name="Heitman J."/>
        </authorList>
    </citation>
    <scope>NUCLEOTIDE SEQUENCE</scope>
    <source>
        <strain evidence="5">CBS 12478</strain>
    </source>
</reference>
<dbReference type="InterPro" id="IPR014612">
    <property type="entry name" value="Pop7/Rpp20"/>
</dbReference>
<dbReference type="GO" id="GO:0000172">
    <property type="term" value="C:ribonuclease MRP complex"/>
    <property type="evidence" value="ECO:0007669"/>
    <property type="project" value="InterPro"/>
</dbReference>
<evidence type="ECO:0000256" key="1">
    <source>
        <dbReference type="ARBA" id="ARBA00004604"/>
    </source>
</evidence>
<name>A0AAJ8MVS6_9TREE</name>
<evidence type="ECO:0000256" key="3">
    <source>
        <dbReference type="ARBA" id="ARBA00023242"/>
    </source>
</evidence>
<dbReference type="AlphaFoldDB" id="A0AAJ8MVS6"/>
<gene>
    <name evidence="5" type="ORF">CI109_103738</name>
</gene>
<feature type="compositionally biased region" description="Acidic residues" evidence="4">
    <location>
        <begin position="298"/>
        <end position="320"/>
    </location>
</feature>
<keyword evidence="3" id="KW-0539">Nucleus</keyword>
<evidence type="ECO:0000256" key="4">
    <source>
        <dbReference type="SAM" id="MobiDB-lite"/>
    </source>
</evidence>
<protein>
    <submittedName>
        <fullName evidence="5">Uncharacterized protein</fullName>
    </submittedName>
</protein>
<feature type="region of interest" description="Disordered" evidence="4">
    <location>
        <begin position="236"/>
        <end position="320"/>
    </location>
</feature>
<evidence type="ECO:0000313" key="6">
    <source>
        <dbReference type="Proteomes" id="UP000322225"/>
    </source>
</evidence>
<dbReference type="KEGG" id="ksn:43585868"/>
<dbReference type="GeneID" id="43585868"/>
<comment type="subcellular location">
    <subcellularLocation>
        <location evidence="1">Nucleus</location>
        <location evidence="1">Nucleolus</location>
    </subcellularLocation>
</comment>
<dbReference type="GO" id="GO:0005655">
    <property type="term" value="C:nucleolar ribonuclease P complex"/>
    <property type="evidence" value="ECO:0007669"/>
    <property type="project" value="InterPro"/>
</dbReference>
<dbReference type="RefSeq" id="XP_031863923.2">
    <property type="nucleotide sequence ID" value="XM_032001760.2"/>
</dbReference>
<reference evidence="5" key="2">
    <citation type="submission" date="2024-01" db="EMBL/GenBank/DDBJ databases">
        <title>Comparative genomics of Cryptococcus and Kwoniella reveals pathogenesis evolution and contrasting modes of karyotype evolution via chromosome fusion or intercentromeric recombination.</title>
        <authorList>
            <person name="Coelho M.A."/>
            <person name="David-Palma M."/>
            <person name="Shea T."/>
            <person name="Bowers K."/>
            <person name="McGinley-Smith S."/>
            <person name="Mohammad A.W."/>
            <person name="Gnirke A."/>
            <person name="Yurkov A.M."/>
            <person name="Nowrousian M."/>
            <person name="Sun S."/>
            <person name="Cuomo C.A."/>
            <person name="Heitman J."/>
        </authorList>
    </citation>
    <scope>NUCLEOTIDE SEQUENCE</scope>
    <source>
        <strain evidence="5">CBS 12478</strain>
    </source>
</reference>
<dbReference type="GO" id="GO:0001682">
    <property type="term" value="P:tRNA 5'-leader removal"/>
    <property type="evidence" value="ECO:0007669"/>
    <property type="project" value="InterPro"/>
</dbReference>
<dbReference type="EMBL" id="CP144056">
    <property type="protein sequence ID" value="WWD19280.1"/>
    <property type="molecule type" value="Genomic_DNA"/>
</dbReference>
<dbReference type="PANTHER" id="PTHR15314">
    <property type="entry name" value="RIBONUCLEASE P PROTEIN SUBUNIT P20"/>
    <property type="match status" value="1"/>
</dbReference>
<evidence type="ECO:0000313" key="5">
    <source>
        <dbReference type="EMBL" id="WWD19280.1"/>
    </source>
</evidence>
<dbReference type="Proteomes" id="UP000322225">
    <property type="component" value="Chromosome 6"/>
</dbReference>
<feature type="region of interest" description="Disordered" evidence="4">
    <location>
        <begin position="30"/>
        <end position="84"/>
    </location>
</feature>
<dbReference type="Gene3D" id="3.30.110.20">
    <property type="entry name" value="Alba-like domain"/>
    <property type="match status" value="1"/>
</dbReference>
<dbReference type="InterPro" id="IPR036882">
    <property type="entry name" value="Alba-like_dom_sf"/>
</dbReference>
<organism evidence="5 6">
    <name type="scientific">Kwoniella shandongensis</name>
    <dbReference type="NCBI Taxonomy" id="1734106"/>
    <lineage>
        <taxon>Eukaryota</taxon>
        <taxon>Fungi</taxon>
        <taxon>Dikarya</taxon>
        <taxon>Basidiomycota</taxon>
        <taxon>Agaricomycotina</taxon>
        <taxon>Tremellomycetes</taxon>
        <taxon>Tremellales</taxon>
        <taxon>Cryptococcaceae</taxon>
        <taxon>Kwoniella</taxon>
    </lineage>
</organism>
<keyword evidence="2" id="KW-0819">tRNA processing</keyword>
<sequence>MDVLIEVCSTKKATATIFDFTKSNFEVSTSKMSEAGPSTLPPTKTRKPRAAHPTAPLPTRKRKLPPPLPPKYPTSSHPSAAIQPRGIVRTLPIKPLQGVSRTRNDGKKDGFGREVIFVTRKTGLGALMGRCRSLVVDEGYTALRLHALGAAIPQALLLLHALLDLLPYPVGEKGMWYEIKTGSAECVDEVSKDGTDKEDDIAWLNSVGDMEEEEPERKVRVKSTIQIDLHISPRPRKAAIVTTSDSTIDPKPTKTKTNTARNRPSKKRRQALAASRKKGDKGEMDEEETMNVDTHVENEEDLMNGAEEEEEEEVETVEVR</sequence>
<keyword evidence="6" id="KW-1185">Reference proteome</keyword>
<dbReference type="Pfam" id="PF12328">
    <property type="entry name" value="Rpp20"/>
    <property type="match status" value="1"/>
</dbReference>